<comment type="caution">
    <text evidence="1">The sequence shown here is derived from an EMBL/GenBank/DDBJ whole genome shotgun (WGS) entry which is preliminary data.</text>
</comment>
<proteinExistence type="predicted"/>
<dbReference type="EMBL" id="JAFIMR010000001">
    <property type="protein sequence ID" value="KAI1881703.1"/>
    <property type="molecule type" value="Genomic_DNA"/>
</dbReference>
<name>A0A9Q0AV00_9PEZI</name>
<evidence type="ECO:0000313" key="2">
    <source>
        <dbReference type="Proteomes" id="UP000829685"/>
    </source>
</evidence>
<gene>
    <name evidence="1" type="ORF">JX265_000529</name>
</gene>
<dbReference type="Proteomes" id="UP000829685">
    <property type="component" value="Unassembled WGS sequence"/>
</dbReference>
<dbReference type="AlphaFoldDB" id="A0A9Q0AV00"/>
<protein>
    <submittedName>
        <fullName evidence="1">Uncharacterized protein</fullName>
    </submittedName>
</protein>
<evidence type="ECO:0000313" key="1">
    <source>
        <dbReference type="EMBL" id="KAI1881703.1"/>
    </source>
</evidence>
<reference evidence="1" key="1">
    <citation type="submission" date="2021-03" db="EMBL/GenBank/DDBJ databases">
        <title>Revisited historic fungal species revealed as producer of novel bioactive compounds through whole genome sequencing and comparative genomics.</title>
        <authorList>
            <person name="Vignolle G.A."/>
            <person name="Hochenegger N."/>
            <person name="Mach R.L."/>
            <person name="Mach-Aigner A.R."/>
            <person name="Javad Rahimi M."/>
            <person name="Salim K.A."/>
            <person name="Chan C.M."/>
            <person name="Lim L.B.L."/>
            <person name="Cai F."/>
            <person name="Druzhinina I.S."/>
            <person name="U'Ren J.M."/>
            <person name="Derntl C."/>
        </authorList>
    </citation>
    <scope>NUCLEOTIDE SEQUENCE</scope>
    <source>
        <strain evidence="1">TUCIM 5799</strain>
    </source>
</reference>
<organism evidence="1 2">
    <name type="scientific">Neoarthrinium moseri</name>
    <dbReference type="NCBI Taxonomy" id="1658444"/>
    <lineage>
        <taxon>Eukaryota</taxon>
        <taxon>Fungi</taxon>
        <taxon>Dikarya</taxon>
        <taxon>Ascomycota</taxon>
        <taxon>Pezizomycotina</taxon>
        <taxon>Sordariomycetes</taxon>
        <taxon>Xylariomycetidae</taxon>
        <taxon>Amphisphaeriales</taxon>
        <taxon>Apiosporaceae</taxon>
        <taxon>Neoarthrinium</taxon>
    </lineage>
</organism>
<accession>A0A9Q0AV00</accession>
<sequence length="259" mass="29241">MSCTTTLAPTSSKSTLQVRIPWLPCEIWVLVMGHLVNNKDFPDAWFACRRASRTLKRAIELAFLGEALPEIEINLSLIGSFGRNYAEVARLEFKCFSEDGNRVHYGEPGAAKTALPRSPPSLIDHEPLAETENTSSDFGNPPMLIEWASKIYISVCRGPTSYYSWSDGYRDQLRHVWLKPGSDKTMRVVVDHKRREVSFCWKPMLTAFFSRLSQPKQVSREVHWLKMNKAAGTSTGGSSSRAEETDNFRRLSIQEPVGV</sequence>
<keyword evidence="2" id="KW-1185">Reference proteome</keyword>